<proteinExistence type="predicted"/>
<feature type="transmembrane region" description="Helical" evidence="1">
    <location>
        <begin position="12"/>
        <end position="31"/>
    </location>
</feature>
<accession>A0ABU5CQA4</accession>
<keyword evidence="1" id="KW-1133">Transmembrane helix</keyword>
<organism evidence="2 3">
    <name type="scientific">Paracerasibacillus soli</name>
    <dbReference type="NCBI Taxonomy" id="480284"/>
    <lineage>
        <taxon>Bacteria</taxon>
        <taxon>Bacillati</taxon>
        <taxon>Bacillota</taxon>
        <taxon>Bacilli</taxon>
        <taxon>Bacillales</taxon>
        <taxon>Bacillaceae</taxon>
        <taxon>Paracerasibacillus</taxon>
    </lineage>
</organism>
<sequence length="202" mass="21392">MEAKIKSSIKFSLTIAVITFVLAAIFSVISSSILSKVMWVVGLAVVLIIILIGILFDMLGIASTSASEAPFHAMAAEKVPGAKEAVLIIRNADKFASFCNDVIGDISGIVSGTASGLVVLQIAAILGQGEGTTTQITLSVILTSLVAAITVGGKAIGKYFAIHSSTKIIFYVGKFIGFTHNKFKINLFPFLNEPKNKKDKKR</sequence>
<protein>
    <recommendedName>
        <fullName evidence="4">Mg2+ and Co2+ transporter CorB</fullName>
    </recommendedName>
</protein>
<reference evidence="2 3" key="1">
    <citation type="submission" date="2023-10" db="EMBL/GenBank/DDBJ databases">
        <title>Virgibacillus soli CC-YMP-6 genome.</title>
        <authorList>
            <person name="Miliotis G."/>
            <person name="Sengupta P."/>
            <person name="Hameed A."/>
            <person name="Chuvochina M."/>
            <person name="Mcdonagh F."/>
            <person name="Simpson A.C."/>
            <person name="Singh N.K."/>
            <person name="Rekha P.D."/>
            <person name="Raman K."/>
            <person name="Hugenholtz P."/>
            <person name="Venkateswaran K."/>
        </authorList>
    </citation>
    <scope>NUCLEOTIDE SEQUENCE [LARGE SCALE GENOMIC DNA]</scope>
    <source>
        <strain evidence="2 3">CC-YMP-6</strain>
    </source>
</reference>
<comment type="caution">
    <text evidence="2">The sequence shown here is derived from an EMBL/GenBank/DDBJ whole genome shotgun (WGS) entry which is preliminary data.</text>
</comment>
<dbReference type="EMBL" id="JAWDIQ010000001">
    <property type="protein sequence ID" value="MDY0408395.1"/>
    <property type="molecule type" value="Genomic_DNA"/>
</dbReference>
<evidence type="ECO:0000313" key="3">
    <source>
        <dbReference type="Proteomes" id="UP001275315"/>
    </source>
</evidence>
<dbReference type="RefSeq" id="WP_320379133.1">
    <property type="nucleotide sequence ID" value="NZ_JAWDIQ010000001.1"/>
</dbReference>
<evidence type="ECO:0000313" key="2">
    <source>
        <dbReference type="EMBL" id="MDY0408395.1"/>
    </source>
</evidence>
<keyword evidence="1" id="KW-0472">Membrane</keyword>
<dbReference type="Proteomes" id="UP001275315">
    <property type="component" value="Unassembled WGS sequence"/>
</dbReference>
<name>A0ABU5CQA4_9BACI</name>
<feature type="transmembrane region" description="Helical" evidence="1">
    <location>
        <begin position="37"/>
        <end position="56"/>
    </location>
</feature>
<evidence type="ECO:0008006" key="4">
    <source>
        <dbReference type="Google" id="ProtNLM"/>
    </source>
</evidence>
<evidence type="ECO:0000256" key="1">
    <source>
        <dbReference type="SAM" id="Phobius"/>
    </source>
</evidence>
<gene>
    <name evidence="2" type="ORF">RWD45_07270</name>
</gene>
<keyword evidence="3" id="KW-1185">Reference proteome</keyword>
<keyword evidence="1" id="KW-0812">Transmembrane</keyword>